<dbReference type="AlphaFoldDB" id="A0A2W2HQP1"/>
<evidence type="ECO:0000256" key="1">
    <source>
        <dbReference type="SAM" id="MobiDB-lite"/>
    </source>
</evidence>
<evidence type="ECO:0008006" key="4">
    <source>
        <dbReference type="Google" id="ProtNLM"/>
    </source>
</evidence>
<evidence type="ECO:0000313" key="2">
    <source>
        <dbReference type="EMBL" id="PZG48267.1"/>
    </source>
</evidence>
<dbReference type="Proteomes" id="UP000248544">
    <property type="component" value="Unassembled WGS sequence"/>
</dbReference>
<organism evidence="2 3">
    <name type="scientific">Spongiactinospora gelatinilytica</name>
    <dbReference type="NCBI Taxonomy" id="2666298"/>
    <lineage>
        <taxon>Bacteria</taxon>
        <taxon>Bacillati</taxon>
        <taxon>Actinomycetota</taxon>
        <taxon>Actinomycetes</taxon>
        <taxon>Streptosporangiales</taxon>
        <taxon>Streptosporangiaceae</taxon>
        <taxon>Spongiactinospora</taxon>
    </lineage>
</organism>
<accession>A0A2W2HQP1</accession>
<name>A0A2W2HQP1_9ACTN</name>
<proteinExistence type="predicted"/>
<dbReference type="EMBL" id="POUA01000078">
    <property type="protein sequence ID" value="PZG48267.1"/>
    <property type="molecule type" value="Genomic_DNA"/>
</dbReference>
<dbReference type="Pfam" id="PF11392">
    <property type="entry name" value="AllH"/>
    <property type="match status" value="1"/>
</dbReference>
<feature type="region of interest" description="Disordered" evidence="1">
    <location>
        <begin position="1"/>
        <end position="32"/>
    </location>
</feature>
<reference evidence="2 3" key="1">
    <citation type="submission" date="2018-01" db="EMBL/GenBank/DDBJ databases">
        <title>Draft genome sequence of Sphaerisporangium sp. 7K107.</title>
        <authorList>
            <person name="Sahin N."/>
            <person name="Saygin H."/>
            <person name="Ay H."/>
        </authorList>
    </citation>
    <scope>NUCLEOTIDE SEQUENCE [LARGE SCALE GENOMIC DNA]</scope>
    <source>
        <strain evidence="2 3">7K107</strain>
    </source>
</reference>
<protein>
    <recommendedName>
        <fullName evidence="4">DUF2877 domain-containing protein</fullName>
    </recommendedName>
</protein>
<feature type="region of interest" description="Disordered" evidence="1">
    <location>
        <begin position="47"/>
        <end position="104"/>
    </location>
</feature>
<dbReference type="InterPro" id="IPR021530">
    <property type="entry name" value="AllH-like"/>
</dbReference>
<keyword evidence="3" id="KW-1185">Reference proteome</keyword>
<sequence length="372" mass="38094">MNDRAGARQAPRGFHEGILTDGSSVRKSQPSSRLLAAFSVRAPEAHDLPPGCRRVQRSRSGGASWYPLDAGRPADQGGPVTVGTRPRARRGPIRTGHPPAHISGAASSALRPVFEAPRRPARVLAAFSTGVYLEIRADLEPRVVALVTGDGVRLPNSVVLGDPLPGVAAGDDAMVGEGAIELGGCVLRPRRWWNPAPPLGPVDPAALARAAEIMTVACARSPRRPGLEDTGAATLLADGCASGSLIRMITAAEHLVGLGPGLTPSGDDMLAGLLVALRGLGGASGAARAVWTAGWLAAAVTFDARTRTTPISATLLHCAARGEGSAEVVAVLRGVCGRQALEPALARLLSLGHTSGADLAWGLRVGLAAVRG</sequence>
<feature type="compositionally biased region" description="Polar residues" evidence="1">
    <location>
        <begin position="21"/>
        <end position="32"/>
    </location>
</feature>
<gene>
    <name evidence="2" type="ORF">C1I98_12660</name>
</gene>
<evidence type="ECO:0000313" key="3">
    <source>
        <dbReference type="Proteomes" id="UP000248544"/>
    </source>
</evidence>
<comment type="caution">
    <text evidence="2">The sequence shown here is derived from an EMBL/GenBank/DDBJ whole genome shotgun (WGS) entry which is preliminary data.</text>
</comment>